<evidence type="ECO:0000256" key="1">
    <source>
        <dbReference type="SAM" id="MobiDB-lite"/>
    </source>
</evidence>
<organism evidence="2 3">
    <name type="scientific">Phytophthora rubi</name>
    <dbReference type="NCBI Taxonomy" id="129364"/>
    <lineage>
        <taxon>Eukaryota</taxon>
        <taxon>Sar</taxon>
        <taxon>Stramenopiles</taxon>
        <taxon>Oomycota</taxon>
        <taxon>Peronosporomycetes</taxon>
        <taxon>Peronosporales</taxon>
        <taxon>Peronosporaceae</taxon>
        <taxon>Phytophthora</taxon>
    </lineage>
</organism>
<proteinExistence type="predicted"/>
<protein>
    <recommendedName>
        <fullName evidence="4">Myb/SANT-like domain-containing protein</fullName>
    </recommendedName>
</protein>
<sequence length="322" mass="34411">MVKTPGRFMELLLAPAADAGSLPQRTTPVPARPSTATPKATTVTATTTTATPTAETLATRAEMQAPSEATPGTATAAAERASTETPAAPVKPKPKRGRPAKTDTELWTTSSTETLFTVRYVTVKEEFTRARNHVQVGAAWILVVTLVNKAEDTEYTVKQCKDKIKWLKKKWGMYREERNATGNVPKAAPPPCLDLMLEHWAPNPGMQNMSLCDGTTEHDDSDVDGGTLNDDDTAISGSTRNKRKKTNGECVEEGLRALADGVRAVGEAMKEKAAATAAAAPATPSDPILAQHVIASLARQEDALKQQTAAIHELICTLKGEN</sequence>
<accession>A0A6A3NA42</accession>
<reference evidence="2 3" key="1">
    <citation type="submission" date="2018-09" db="EMBL/GenBank/DDBJ databases">
        <title>Genomic investigation of the strawberry pathogen Phytophthora fragariae indicates pathogenicity is determined by transcriptional variation in three key races.</title>
        <authorList>
            <person name="Adams T.M."/>
            <person name="Armitage A.D."/>
            <person name="Sobczyk M.K."/>
            <person name="Bates H.J."/>
            <person name="Dunwell J.M."/>
            <person name="Nellist C.F."/>
            <person name="Harrison R.J."/>
        </authorList>
    </citation>
    <scope>NUCLEOTIDE SEQUENCE [LARGE SCALE GENOMIC DNA]</scope>
    <source>
        <strain evidence="2 3">SCRP249</strain>
    </source>
</reference>
<evidence type="ECO:0008006" key="4">
    <source>
        <dbReference type="Google" id="ProtNLM"/>
    </source>
</evidence>
<feature type="region of interest" description="Disordered" evidence="1">
    <location>
        <begin position="214"/>
        <end position="247"/>
    </location>
</feature>
<dbReference type="Proteomes" id="UP000429607">
    <property type="component" value="Unassembled WGS sequence"/>
</dbReference>
<evidence type="ECO:0000313" key="2">
    <source>
        <dbReference type="EMBL" id="KAE9037195.1"/>
    </source>
</evidence>
<gene>
    <name evidence="2" type="ORF">PR001_g8478</name>
</gene>
<feature type="region of interest" description="Disordered" evidence="1">
    <location>
        <begin position="16"/>
        <end position="105"/>
    </location>
</feature>
<feature type="compositionally biased region" description="Acidic residues" evidence="1">
    <location>
        <begin position="219"/>
        <end position="233"/>
    </location>
</feature>
<dbReference type="EMBL" id="QXFV01000449">
    <property type="protein sequence ID" value="KAE9037195.1"/>
    <property type="molecule type" value="Genomic_DNA"/>
</dbReference>
<feature type="compositionally biased region" description="Low complexity" evidence="1">
    <location>
        <begin position="35"/>
        <end position="88"/>
    </location>
</feature>
<dbReference type="AlphaFoldDB" id="A0A6A3NA42"/>
<name>A0A6A3NA42_9STRA</name>
<evidence type="ECO:0000313" key="3">
    <source>
        <dbReference type="Proteomes" id="UP000429607"/>
    </source>
</evidence>
<comment type="caution">
    <text evidence="2">The sequence shown here is derived from an EMBL/GenBank/DDBJ whole genome shotgun (WGS) entry which is preliminary data.</text>
</comment>